<feature type="non-terminal residue" evidence="1">
    <location>
        <position position="86"/>
    </location>
</feature>
<comment type="caution">
    <text evidence="1">The sequence shown here is derived from an EMBL/GenBank/DDBJ whole genome shotgun (WGS) entry which is preliminary data.</text>
</comment>
<keyword evidence="2" id="KW-1185">Reference proteome</keyword>
<evidence type="ECO:0000313" key="1">
    <source>
        <dbReference type="EMBL" id="CAG8774879.1"/>
    </source>
</evidence>
<sequence length="86" mass="9839">NLEEKLPLGHPDVVNPLLSIKAFFSEVIITNHISCRYHGQCTVTFLDSNVSPWATWDWIERIVFSIWLRRLQAVLGDNGKLYVAAD</sequence>
<protein>
    <submittedName>
        <fullName evidence="1">2712_t:CDS:1</fullName>
    </submittedName>
</protein>
<evidence type="ECO:0000313" key="2">
    <source>
        <dbReference type="Proteomes" id="UP000789525"/>
    </source>
</evidence>
<dbReference type="EMBL" id="CAJVPT010067375">
    <property type="protein sequence ID" value="CAG8774879.1"/>
    <property type="molecule type" value="Genomic_DNA"/>
</dbReference>
<accession>A0ACA9R3K4</accession>
<gene>
    <name evidence="1" type="ORF">ACOLOM_LOCUS14030</name>
</gene>
<feature type="non-terminal residue" evidence="1">
    <location>
        <position position="1"/>
    </location>
</feature>
<dbReference type="Proteomes" id="UP000789525">
    <property type="component" value="Unassembled WGS sequence"/>
</dbReference>
<organism evidence="1 2">
    <name type="scientific">Acaulospora colombiana</name>
    <dbReference type="NCBI Taxonomy" id="27376"/>
    <lineage>
        <taxon>Eukaryota</taxon>
        <taxon>Fungi</taxon>
        <taxon>Fungi incertae sedis</taxon>
        <taxon>Mucoromycota</taxon>
        <taxon>Glomeromycotina</taxon>
        <taxon>Glomeromycetes</taxon>
        <taxon>Diversisporales</taxon>
        <taxon>Acaulosporaceae</taxon>
        <taxon>Acaulospora</taxon>
    </lineage>
</organism>
<proteinExistence type="predicted"/>
<name>A0ACA9R3K4_9GLOM</name>
<reference evidence="1" key="1">
    <citation type="submission" date="2021-06" db="EMBL/GenBank/DDBJ databases">
        <authorList>
            <person name="Kallberg Y."/>
            <person name="Tangrot J."/>
            <person name="Rosling A."/>
        </authorList>
    </citation>
    <scope>NUCLEOTIDE SEQUENCE</scope>
    <source>
        <strain evidence="1">CL356</strain>
    </source>
</reference>